<gene>
    <name evidence="2" type="ORF">NEMBOFW57_004207</name>
</gene>
<name>A0AAD4I082_9PEZI</name>
<dbReference type="EMBL" id="JAHCVI010000001">
    <property type="protein sequence ID" value="KAG7294139.1"/>
    <property type="molecule type" value="Genomic_DNA"/>
</dbReference>
<organism evidence="2 3">
    <name type="scientific">Staphylotrichum longicolle</name>
    <dbReference type="NCBI Taxonomy" id="669026"/>
    <lineage>
        <taxon>Eukaryota</taxon>
        <taxon>Fungi</taxon>
        <taxon>Dikarya</taxon>
        <taxon>Ascomycota</taxon>
        <taxon>Pezizomycotina</taxon>
        <taxon>Sordariomycetes</taxon>
        <taxon>Sordariomycetidae</taxon>
        <taxon>Sordariales</taxon>
        <taxon>Chaetomiaceae</taxon>
        <taxon>Staphylotrichum</taxon>
    </lineage>
</organism>
<protein>
    <submittedName>
        <fullName evidence="2">Uncharacterized protein</fullName>
    </submittedName>
</protein>
<sequence length="232" mass="25467">MDFRTSLLACLCGPNDENRNIDHHSQNHSLITEKPPLSLLPSAEPHSSGSPTDDELSHLATQILTTLLTSPAPSPETDLTPLVAAQVSTADWTSYLAERLLHALEDTLKKAEHVDWGEAVTDAYNRAVELAEEELRALWEYVKEHPYEVAAEVLLTVLALGVLARLVPAFVRVLGFGRLGPVEADGDDFQLRVRQMGGYTGSTGTLRSEKLQPQLLSTCHGKNPVCHQYHDS</sequence>
<proteinExistence type="predicted"/>
<reference evidence="2" key="1">
    <citation type="submission" date="2023-02" db="EMBL/GenBank/DDBJ databases">
        <authorList>
            <person name="Palmer J.M."/>
        </authorList>
    </citation>
    <scope>NUCLEOTIDE SEQUENCE</scope>
    <source>
        <strain evidence="2">FW57</strain>
    </source>
</reference>
<comment type="caution">
    <text evidence="2">The sequence shown here is derived from an EMBL/GenBank/DDBJ whole genome shotgun (WGS) entry which is preliminary data.</text>
</comment>
<dbReference type="Proteomes" id="UP001197093">
    <property type="component" value="Unassembled WGS sequence"/>
</dbReference>
<evidence type="ECO:0000313" key="2">
    <source>
        <dbReference type="EMBL" id="KAG7294139.1"/>
    </source>
</evidence>
<keyword evidence="3" id="KW-1185">Reference proteome</keyword>
<accession>A0AAD4I082</accession>
<feature type="region of interest" description="Disordered" evidence="1">
    <location>
        <begin position="36"/>
        <end position="55"/>
    </location>
</feature>
<evidence type="ECO:0000256" key="1">
    <source>
        <dbReference type="SAM" id="MobiDB-lite"/>
    </source>
</evidence>
<evidence type="ECO:0000313" key="3">
    <source>
        <dbReference type="Proteomes" id="UP001197093"/>
    </source>
</evidence>
<dbReference type="AlphaFoldDB" id="A0AAD4I082"/>